<evidence type="ECO:0000313" key="2">
    <source>
        <dbReference type="Proteomes" id="UP001151760"/>
    </source>
</evidence>
<evidence type="ECO:0000313" key="1">
    <source>
        <dbReference type="EMBL" id="GJS59337.1"/>
    </source>
</evidence>
<dbReference type="Proteomes" id="UP001151760">
    <property type="component" value="Unassembled WGS sequence"/>
</dbReference>
<reference evidence="1" key="2">
    <citation type="submission" date="2022-01" db="EMBL/GenBank/DDBJ databases">
        <authorList>
            <person name="Yamashiro T."/>
            <person name="Shiraishi A."/>
            <person name="Satake H."/>
            <person name="Nakayama K."/>
        </authorList>
    </citation>
    <scope>NUCLEOTIDE SEQUENCE</scope>
</reference>
<proteinExistence type="predicted"/>
<dbReference type="EMBL" id="BQNB010009143">
    <property type="protein sequence ID" value="GJS59337.1"/>
    <property type="molecule type" value="Genomic_DNA"/>
</dbReference>
<comment type="caution">
    <text evidence="1">The sequence shown here is derived from an EMBL/GenBank/DDBJ whole genome shotgun (WGS) entry which is preliminary data.</text>
</comment>
<organism evidence="1 2">
    <name type="scientific">Tanacetum coccineum</name>
    <dbReference type="NCBI Taxonomy" id="301880"/>
    <lineage>
        <taxon>Eukaryota</taxon>
        <taxon>Viridiplantae</taxon>
        <taxon>Streptophyta</taxon>
        <taxon>Embryophyta</taxon>
        <taxon>Tracheophyta</taxon>
        <taxon>Spermatophyta</taxon>
        <taxon>Magnoliopsida</taxon>
        <taxon>eudicotyledons</taxon>
        <taxon>Gunneridae</taxon>
        <taxon>Pentapetalae</taxon>
        <taxon>asterids</taxon>
        <taxon>campanulids</taxon>
        <taxon>Asterales</taxon>
        <taxon>Asteraceae</taxon>
        <taxon>Asteroideae</taxon>
        <taxon>Anthemideae</taxon>
        <taxon>Anthemidinae</taxon>
        <taxon>Tanacetum</taxon>
    </lineage>
</organism>
<keyword evidence="2" id="KW-1185">Reference proteome</keyword>
<accession>A0ABQ4X2I0</accession>
<name>A0ABQ4X2I0_9ASTR</name>
<protein>
    <submittedName>
        <fullName evidence="1">Uncharacterized protein</fullName>
    </submittedName>
</protein>
<sequence length="159" mass="17318">MFGLKLKSCGLTNLVGIIVFGKLSAINGFVDSLPVAVCSRIANSFMPFRHGELITIFGAAVKPSLNELSALWLSCSRICDALAVRRLLVSSVALMRLNGLGSAYGVQLVLSLKSDLVQGMYDFNDEATVRDPQEFPSDNEQMQTYKSAIRLPKLMDNVS</sequence>
<gene>
    <name evidence="1" type="ORF">Tco_0654121</name>
</gene>
<reference evidence="1" key="1">
    <citation type="journal article" date="2022" name="Int. J. Mol. Sci.">
        <title>Draft Genome of Tanacetum Coccineum: Genomic Comparison of Closely Related Tanacetum-Family Plants.</title>
        <authorList>
            <person name="Yamashiro T."/>
            <person name="Shiraishi A."/>
            <person name="Nakayama K."/>
            <person name="Satake H."/>
        </authorList>
    </citation>
    <scope>NUCLEOTIDE SEQUENCE</scope>
</reference>